<dbReference type="EMBL" id="BHYL01000102">
    <property type="protein sequence ID" value="GCD19906.1"/>
    <property type="molecule type" value="Genomic_DNA"/>
</dbReference>
<dbReference type="PANTHER" id="PTHR35377:SF5">
    <property type="entry name" value="ANTITOXIN VAPB46"/>
    <property type="match status" value="1"/>
</dbReference>
<dbReference type="Gene3D" id="3.40.1620.10">
    <property type="entry name" value="YefM-like domain"/>
    <property type="match status" value="1"/>
</dbReference>
<evidence type="ECO:0000256" key="1">
    <source>
        <dbReference type="ARBA" id="ARBA00009981"/>
    </source>
</evidence>
<dbReference type="NCBIfam" id="TIGR01552">
    <property type="entry name" value="phd_fam"/>
    <property type="match status" value="1"/>
</dbReference>
<organism evidence="2 3">
    <name type="scientific">Cellulomonas algicola</name>
    <dbReference type="NCBI Taxonomy" id="2071633"/>
    <lineage>
        <taxon>Bacteria</taxon>
        <taxon>Bacillati</taxon>
        <taxon>Actinomycetota</taxon>
        <taxon>Actinomycetes</taxon>
        <taxon>Micrococcales</taxon>
        <taxon>Cellulomonadaceae</taxon>
        <taxon>Cellulomonas</taxon>
    </lineage>
</organism>
<dbReference type="InterPro" id="IPR036165">
    <property type="entry name" value="YefM-like_sf"/>
</dbReference>
<accession>A0A401UYZ9</accession>
<dbReference type="RefSeq" id="WP_124342425.1">
    <property type="nucleotide sequence ID" value="NZ_BHYL01000102.1"/>
</dbReference>
<comment type="caution">
    <text evidence="2">The sequence shown here is derived from an EMBL/GenBank/DDBJ whole genome shotgun (WGS) entry which is preliminary data.</text>
</comment>
<proteinExistence type="inferred from homology"/>
<dbReference type="SUPFAM" id="SSF143120">
    <property type="entry name" value="YefM-like"/>
    <property type="match status" value="1"/>
</dbReference>
<name>A0A401UYZ9_9CELL</name>
<dbReference type="GO" id="GO:0097351">
    <property type="term" value="F:toxin sequestering activity"/>
    <property type="evidence" value="ECO:0007669"/>
    <property type="project" value="TreeGrafter"/>
</dbReference>
<dbReference type="OrthoDB" id="4419580at2"/>
<dbReference type="PANTHER" id="PTHR35377">
    <property type="entry name" value="ANTITOXIN VAPB49-RELATED-RELATED"/>
    <property type="match status" value="1"/>
</dbReference>
<comment type="similarity">
    <text evidence="1">Belongs to the phD/YefM antitoxin family.</text>
</comment>
<keyword evidence="3" id="KW-1185">Reference proteome</keyword>
<evidence type="ECO:0000313" key="3">
    <source>
        <dbReference type="Proteomes" id="UP000288246"/>
    </source>
</evidence>
<dbReference type="AlphaFoldDB" id="A0A401UYZ9"/>
<sequence>MSSSVGLRELRQNASAVLRRVEAGEHIGVTVSGRRVAELVPAAAASWQRGDAVAGIWTGADYGSLERDAFDDSFRDPFDGRGPVA</sequence>
<dbReference type="InterPro" id="IPR051416">
    <property type="entry name" value="phD-YefM_TA_antitoxins"/>
</dbReference>
<protein>
    <submittedName>
        <fullName evidence="2">Uncharacterized protein</fullName>
    </submittedName>
</protein>
<reference evidence="2 3" key="1">
    <citation type="submission" date="2018-11" db="EMBL/GenBank/DDBJ databases">
        <title>Draft genome sequence of Cellulomonas takizawaensis strain TKZ-21.</title>
        <authorList>
            <person name="Yamamura H."/>
            <person name="Hayashi T."/>
            <person name="Hamada M."/>
            <person name="Serisawa Y."/>
            <person name="Matsuyama K."/>
            <person name="Nakagawa Y."/>
            <person name="Otoguro M."/>
            <person name="Yanagida F."/>
            <person name="Hayakawa M."/>
        </authorList>
    </citation>
    <scope>NUCLEOTIDE SEQUENCE [LARGE SCALE GENOMIC DNA]</scope>
    <source>
        <strain evidence="2 3">TKZ-21</strain>
    </source>
</reference>
<gene>
    <name evidence="2" type="ORF">CTKZ_14680</name>
</gene>
<dbReference type="Proteomes" id="UP000288246">
    <property type="component" value="Unassembled WGS sequence"/>
</dbReference>
<evidence type="ECO:0000313" key="2">
    <source>
        <dbReference type="EMBL" id="GCD19906.1"/>
    </source>
</evidence>